<comment type="caution">
    <text evidence="2">The sequence shown here is derived from an EMBL/GenBank/DDBJ whole genome shotgun (WGS) entry which is preliminary data.</text>
</comment>
<feature type="domain" description="Hypervirulence associated protein TUDOR" evidence="1">
    <location>
        <begin position="8"/>
        <end position="69"/>
    </location>
</feature>
<dbReference type="InterPro" id="IPR021331">
    <property type="entry name" value="Hva1_TUDOR"/>
</dbReference>
<sequence length="72" mass="8059">MTTKYQEGATVEWQWGQGKGAGKVKSSFEKTVSRKIAGSEITRHGSKQNPAYYIETDDGDNVLKLHSELEKQ</sequence>
<dbReference type="EMBL" id="BAABBO010000011">
    <property type="protein sequence ID" value="GAA3967303.1"/>
    <property type="molecule type" value="Genomic_DNA"/>
</dbReference>
<name>A0ABP7PKS1_9GAMM</name>
<dbReference type="Proteomes" id="UP001501337">
    <property type="component" value="Unassembled WGS sequence"/>
</dbReference>
<organism evidence="2 3">
    <name type="scientific">Allohahella marinimesophila</name>
    <dbReference type="NCBI Taxonomy" id="1054972"/>
    <lineage>
        <taxon>Bacteria</taxon>
        <taxon>Pseudomonadati</taxon>
        <taxon>Pseudomonadota</taxon>
        <taxon>Gammaproteobacteria</taxon>
        <taxon>Oceanospirillales</taxon>
        <taxon>Hahellaceae</taxon>
        <taxon>Allohahella</taxon>
    </lineage>
</organism>
<proteinExistence type="predicted"/>
<gene>
    <name evidence="2" type="ORF">GCM10022278_26360</name>
</gene>
<keyword evidence="3" id="KW-1185">Reference proteome</keyword>
<dbReference type="RefSeq" id="WP_344807094.1">
    <property type="nucleotide sequence ID" value="NZ_BAABBO010000011.1"/>
</dbReference>
<reference evidence="3" key="1">
    <citation type="journal article" date="2019" name="Int. J. Syst. Evol. Microbiol.">
        <title>The Global Catalogue of Microorganisms (GCM) 10K type strain sequencing project: providing services to taxonomists for standard genome sequencing and annotation.</title>
        <authorList>
            <consortium name="The Broad Institute Genomics Platform"/>
            <consortium name="The Broad Institute Genome Sequencing Center for Infectious Disease"/>
            <person name="Wu L."/>
            <person name="Ma J."/>
        </authorList>
    </citation>
    <scope>NUCLEOTIDE SEQUENCE [LARGE SCALE GENOMIC DNA]</scope>
    <source>
        <strain evidence="3">JCM 17555</strain>
    </source>
</reference>
<protein>
    <submittedName>
        <fullName evidence="2">DUF2945 domain-containing protein</fullName>
    </submittedName>
</protein>
<evidence type="ECO:0000259" key="1">
    <source>
        <dbReference type="Pfam" id="PF11160"/>
    </source>
</evidence>
<evidence type="ECO:0000313" key="3">
    <source>
        <dbReference type="Proteomes" id="UP001501337"/>
    </source>
</evidence>
<evidence type="ECO:0000313" key="2">
    <source>
        <dbReference type="EMBL" id="GAA3967303.1"/>
    </source>
</evidence>
<accession>A0ABP7PKS1</accession>
<dbReference type="Pfam" id="PF11160">
    <property type="entry name" value="Hva1_TUDOR"/>
    <property type="match status" value="1"/>
</dbReference>